<dbReference type="Gene3D" id="3.40.50.300">
    <property type="entry name" value="P-loop containing nucleotide triphosphate hydrolases"/>
    <property type="match status" value="1"/>
</dbReference>
<accession>A0A4R5AMX8</accession>
<dbReference type="Proteomes" id="UP000295217">
    <property type="component" value="Unassembled WGS sequence"/>
</dbReference>
<evidence type="ECO:0008006" key="3">
    <source>
        <dbReference type="Google" id="ProtNLM"/>
    </source>
</evidence>
<dbReference type="AlphaFoldDB" id="A0A4R5AMX8"/>
<protein>
    <recommendedName>
        <fullName evidence="3">XRE family transcriptional regulator</fullName>
    </recommendedName>
</protein>
<dbReference type="EMBL" id="SMLB01000005">
    <property type="protein sequence ID" value="TDD71582.1"/>
    <property type="molecule type" value="Genomic_DNA"/>
</dbReference>
<dbReference type="RefSeq" id="WP_132102038.1">
    <property type="nucleotide sequence ID" value="NZ_SMLB01000005.1"/>
</dbReference>
<dbReference type="InterPro" id="IPR027417">
    <property type="entry name" value="P-loop_NTPase"/>
</dbReference>
<reference evidence="1 2" key="1">
    <citation type="submission" date="2019-02" db="EMBL/GenBank/DDBJ databases">
        <title>Draft genome sequences of novel Actinobacteria.</title>
        <authorList>
            <person name="Sahin N."/>
            <person name="Ay H."/>
            <person name="Saygin H."/>
        </authorList>
    </citation>
    <scope>NUCLEOTIDE SEQUENCE [LARGE SCALE GENOMIC DNA]</scope>
    <source>
        <strain evidence="1 2">8K307</strain>
    </source>
</reference>
<organism evidence="1 2">
    <name type="scientific">Jiangella aurantiaca</name>
    <dbReference type="NCBI Taxonomy" id="2530373"/>
    <lineage>
        <taxon>Bacteria</taxon>
        <taxon>Bacillati</taxon>
        <taxon>Actinomycetota</taxon>
        <taxon>Actinomycetes</taxon>
        <taxon>Jiangellales</taxon>
        <taxon>Jiangellaceae</taxon>
        <taxon>Jiangella</taxon>
    </lineage>
</organism>
<comment type="caution">
    <text evidence="1">The sequence shown here is derived from an EMBL/GenBank/DDBJ whole genome shotgun (WGS) entry which is preliminary data.</text>
</comment>
<gene>
    <name evidence="1" type="ORF">E1262_05380</name>
</gene>
<evidence type="ECO:0000313" key="2">
    <source>
        <dbReference type="Proteomes" id="UP000295217"/>
    </source>
</evidence>
<dbReference type="OrthoDB" id="7628974at2"/>
<proteinExistence type="predicted"/>
<sequence>MYERQHGDELDFTRPDPALARTGADFIVYLRRLKLWAGDPSFRELQRRSGVPASTLSDALNRKLARLPRLDVIRAFVSACGVGLADQARWVATWRALRLEEAATTESASARPSTTAFHRDPRVVDRDHAIARLDAVLREHRAGRRRSPLVLITGTSTAAASATARSWMRRQSATFPDGRLYLDLRSAAGGAGHAGLSMLLRQLGVLEDEIPVTPDARAGLYRSISRERTFLVLLDNATDADHLRPLLPEGPACYTLITSTAPLFTLASRHDAVQLSVGRGDQVRGDRASTDPRSA</sequence>
<evidence type="ECO:0000313" key="1">
    <source>
        <dbReference type="EMBL" id="TDD71582.1"/>
    </source>
</evidence>
<name>A0A4R5AMX8_9ACTN</name>
<keyword evidence="2" id="KW-1185">Reference proteome</keyword>